<dbReference type="KEGG" id="smo:SELMODRAFT_58114"/>
<dbReference type="AlphaFoldDB" id="D8S7W4"/>
<keyword evidence="3" id="KW-1185">Reference proteome</keyword>
<dbReference type="HOGENOM" id="CLU_1139693_0_0_1"/>
<protein>
    <recommendedName>
        <fullName evidence="4">Expp1 protein</fullName>
    </recommendedName>
</protein>
<reference evidence="2 3" key="1">
    <citation type="journal article" date="2011" name="Science">
        <title>The Selaginella genome identifies genetic changes associated with the evolution of vascular plants.</title>
        <authorList>
            <person name="Banks J.A."/>
            <person name="Nishiyama T."/>
            <person name="Hasebe M."/>
            <person name="Bowman J.L."/>
            <person name="Gribskov M."/>
            <person name="dePamphilis C."/>
            <person name="Albert V.A."/>
            <person name="Aono N."/>
            <person name="Aoyama T."/>
            <person name="Ambrose B.A."/>
            <person name="Ashton N.W."/>
            <person name="Axtell M.J."/>
            <person name="Barker E."/>
            <person name="Barker M.S."/>
            <person name="Bennetzen J.L."/>
            <person name="Bonawitz N.D."/>
            <person name="Chapple C."/>
            <person name="Cheng C."/>
            <person name="Correa L.G."/>
            <person name="Dacre M."/>
            <person name="DeBarry J."/>
            <person name="Dreyer I."/>
            <person name="Elias M."/>
            <person name="Engstrom E.M."/>
            <person name="Estelle M."/>
            <person name="Feng L."/>
            <person name="Finet C."/>
            <person name="Floyd S.K."/>
            <person name="Frommer W.B."/>
            <person name="Fujita T."/>
            <person name="Gramzow L."/>
            <person name="Gutensohn M."/>
            <person name="Harholt J."/>
            <person name="Hattori M."/>
            <person name="Heyl A."/>
            <person name="Hirai T."/>
            <person name="Hiwatashi Y."/>
            <person name="Ishikawa M."/>
            <person name="Iwata M."/>
            <person name="Karol K.G."/>
            <person name="Koehler B."/>
            <person name="Kolukisaoglu U."/>
            <person name="Kubo M."/>
            <person name="Kurata T."/>
            <person name="Lalonde S."/>
            <person name="Li K."/>
            <person name="Li Y."/>
            <person name="Litt A."/>
            <person name="Lyons E."/>
            <person name="Manning G."/>
            <person name="Maruyama T."/>
            <person name="Michael T.P."/>
            <person name="Mikami K."/>
            <person name="Miyazaki S."/>
            <person name="Morinaga S."/>
            <person name="Murata T."/>
            <person name="Mueller-Roeber B."/>
            <person name="Nelson D.R."/>
            <person name="Obara M."/>
            <person name="Oguri Y."/>
            <person name="Olmstead R.G."/>
            <person name="Onodera N."/>
            <person name="Petersen B.L."/>
            <person name="Pils B."/>
            <person name="Prigge M."/>
            <person name="Rensing S.A."/>
            <person name="Riano-Pachon D.M."/>
            <person name="Roberts A.W."/>
            <person name="Sato Y."/>
            <person name="Scheller H.V."/>
            <person name="Schulz B."/>
            <person name="Schulz C."/>
            <person name="Shakirov E.V."/>
            <person name="Shibagaki N."/>
            <person name="Shinohara N."/>
            <person name="Shippen D.E."/>
            <person name="Soerensen I."/>
            <person name="Sotooka R."/>
            <person name="Sugimoto N."/>
            <person name="Sugita M."/>
            <person name="Sumikawa N."/>
            <person name="Tanurdzic M."/>
            <person name="Theissen G."/>
            <person name="Ulvskov P."/>
            <person name="Wakazuki S."/>
            <person name="Weng J.K."/>
            <person name="Willats W.W."/>
            <person name="Wipf D."/>
            <person name="Wolf P.G."/>
            <person name="Yang L."/>
            <person name="Zimmer A.D."/>
            <person name="Zhu Q."/>
            <person name="Mitros T."/>
            <person name="Hellsten U."/>
            <person name="Loque D."/>
            <person name="Otillar R."/>
            <person name="Salamov A."/>
            <person name="Schmutz J."/>
            <person name="Shapiro H."/>
            <person name="Lindquist E."/>
            <person name="Lucas S."/>
            <person name="Rokhsar D."/>
            <person name="Grigoriev I.V."/>
        </authorList>
    </citation>
    <scope>NUCLEOTIDE SEQUENCE [LARGE SCALE GENOMIC DNA]</scope>
</reference>
<evidence type="ECO:0000313" key="3">
    <source>
        <dbReference type="Proteomes" id="UP000001514"/>
    </source>
</evidence>
<sequence>ARFLLLALGLAVALLESINAAVDTNPVFNPCGDTRVQVLDGFTFGLAFSSNSSFFLGRSQLSPCDRRLSNLYSGRIAAFRPRVDEISLLTVNDTSTLNARSFQDNGNELYMVSYAGSRFGARSKPHFVGDNEKIVTSFTLVLEFRKGRLINMLWKGNDCKSCSDGRDDFVCLKSGDCAVRLSHCRHRGGRVDCSIGITVTFSGTDKNNVVLNTWYQVAKLQQYSLYNLYSNLKSSV</sequence>
<keyword evidence="1" id="KW-0732">Signal</keyword>
<accession>D8S7W4</accession>
<feature type="non-terminal residue" evidence="2">
    <location>
        <position position="1"/>
    </location>
</feature>
<feature type="chain" id="PRO_5003122478" description="Expp1 protein" evidence="1">
    <location>
        <begin position="21"/>
        <end position="236"/>
    </location>
</feature>
<dbReference type="PANTHER" id="PTHR21454:SF41">
    <property type="entry name" value="EXPP1 PROTEIN"/>
    <property type="match status" value="1"/>
</dbReference>
<dbReference type="Gramene" id="EFJ19312">
    <property type="protein sequence ID" value="EFJ19312"/>
    <property type="gene ID" value="SELMODRAFT_58114"/>
</dbReference>
<dbReference type="FunCoup" id="D8S7W4">
    <property type="interactions" value="719"/>
</dbReference>
<dbReference type="STRING" id="88036.D8S7W4"/>
<dbReference type="GO" id="GO:0017183">
    <property type="term" value="P:protein histidyl modification to diphthamide"/>
    <property type="evidence" value="ECO:0007669"/>
    <property type="project" value="InterPro"/>
</dbReference>
<dbReference type="OMA" id="TSSCKTH"/>
<evidence type="ECO:0000256" key="1">
    <source>
        <dbReference type="SAM" id="SignalP"/>
    </source>
</evidence>
<dbReference type="PANTHER" id="PTHR21454">
    <property type="entry name" value="DPH3 HOMOLOG-RELATED"/>
    <property type="match status" value="1"/>
</dbReference>
<dbReference type="GO" id="GO:0046872">
    <property type="term" value="F:metal ion binding"/>
    <property type="evidence" value="ECO:0007669"/>
    <property type="project" value="InterPro"/>
</dbReference>
<feature type="non-terminal residue" evidence="2">
    <location>
        <position position="236"/>
    </location>
</feature>
<dbReference type="EMBL" id="GL377606">
    <property type="protein sequence ID" value="EFJ19312.1"/>
    <property type="molecule type" value="Genomic_DNA"/>
</dbReference>
<evidence type="ECO:0000313" key="2">
    <source>
        <dbReference type="EMBL" id="EFJ19312.1"/>
    </source>
</evidence>
<dbReference type="InterPro" id="IPR044248">
    <property type="entry name" value="DPH3/4-like"/>
</dbReference>
<organism evidence="3">
    <name type="scientific">Selaginella moellendorffii</name>
    <name type="common">Spikemoss</name>
    <dbReference type="NCBI Taxonomy" id="88036"/>
    <lineage>
        <taxon>Eukaryota</taxon>
        <taxon>Viridiplantae</taxon>
        <taxon>Streptophyta</taxon>
        <taxon>Embryophyta</taxon>
        <taxon>Tracheophyta</taxon>
        <taxon>Lycopodiopsida</taxon>
        <taxon>Selaginellales</taxon>
        <taxon>Selaginellaceae</taxon>
        <taxon>Selaginella</taxon>
    </lineage>
</organism>
<feature type="signal peptide" evidence="1">
    <location>
        <begin position="1"/>
        <end position="20"/>
    </location>
</feature>
<dbReference type="InParanoid" id="D8S7W4"/>
<dbReference type="Proteomes" id="UP000001514">
    <property type="component" value="Unassembled WGS sequence"/>
</dbReference>
<dbReference type="eggNOG" id="ENOG502QQ68">
    <property type="taxonomic scope" value="Eukaryota"/>
</dbReference>
<name>D8S7W4_SELML</name>
<gene>
    <name evidence="2" type="ORF">SELMODRAFT_58114</name>
</gene>
<evidence type="ECO:0008006" key="4">
    <source>
        <dbReference type="Google" id="ProtNLM"/>
    </source>
</evidence>
<proteinExistence type="predicted"/>